<reference evidence="9" key="1">
    <citation type="submission" date="2019-11" db="EMBL/GenBank/DDBJ databases">
        <title>Draft Genome Sequence of Plant Growth-Promoting Rhizosphere-Associated Bacteria.</title>
        <authorList>
            <person name="Vasilyev I.Y."/>
            <person name="Radchenko V."/>
            <person name="Ilnitskaya E.V."/>
        </authorList>
    </citation>
    <scope>NUCLEOTIDE SEQUENCE</scope>
    <source>
        <strain evidence="9">VRA_517_n</strain>
    </source>
</reference>
<keyword evidence="7" id="KW-0472">Membrane</keyword>
<keyword evidence="5" id="KW-0812">Transmembrane</keyword>
<keyword evidence="4" id="KW-1003">Cell membrane</keyword>
<gene>
    <name evidence="9" type="ORF">GKC39_03145</name>
</gene>
<organism evidence="9">
    <name type="scientific">Bacillus velezensis</name>
    <dbReference type="NCBI Taxonomy" id="492670"/>
    <lineage>
        <taxon>Bacteria</taxon>
        <taxon>Bacillati</taxon>
        <taxon>Bacillota</taxon>
        <taxon>Bacilli</taxon>
        <taxon>Bacillales</taxon>
        <taxon>Bacillaceae</taxon>
        <taxon>Bacillus</taxon>
        <taxon>Bacillus amyloliquefaciens group</taxon>
    </lineage>
</organism>
<comment type="subcellular location">
    <subcellularLocation>
        <location evidence="1">Cell membrane</location>
        <topology evidence="1">Multi-pass membrane protein</topology>
    </subcellularLocation>
</comment>
<dbReference type="InterPro" id="IPR051449">
    <property type="entry name" value="ABC-2_transporter_component"/>
</dbReference>
<dbReference type="GO" id="GO:0140359">
    <property type="term" value="F:ABC-type transporter activity"/>
    <property type="evidence" value="ECO:0007669"/>
    <property type="project" value="InterPro"/>
</dbReference>
<dbReference type="EMBL" id="WKKV01000001">
    <property type="protein sequence ID" value="MSE01057.1"/>
    <property type="molecule type" value="Genomic_DNA"/>
</dbReference>
<sequence length="381" mass="41671">MKNFWWLFAHTLKGITKSKKQLILYIGAPLIGVFLSFMTNANGGAETLNIGILDQDGGEVAQDTVTFLKGLDHVKISEETDASASSKIASGKMEALITFEKGFSQSVKDGKPSHIGMTSLKGAQVTGYVSSYLYNYMNSAASIGKSSGGDEKAFQAMYADFKHSPIQTESAVLKDTSNHKEMTYSVIGYLIIIMLYSAGNLTELMIKERENRTYYRLLSTPITSKQYVLANAAVNIIIMAVQIIFAVLFMGAAFHIHPSFPLWQLFVLMMLFALSAIGIAFIAVGFSNSSSSASALLNLIVVPTCLLAGCFFPGNIMPKTVQTIAEFLPQRWVLDTVDQLQHGRTLQSLTLNIIILGAFAAALLLIAAYRFSVKRQTQTFM</sequence>
<evidence type="ECO:0000256" key="1">
    <source>
        <dbReference type="ARBA" id="ARBA00004651"/>
    </source>
</evidence>
<name>A0A6A8LEQ7_BACVE</name>
<accession>A0A6A8LEQ7</accession>
<evidence type="ECO:0000256" key="2">
    <source>
        <dbReference type="ARBA" id="ARBA00007783"/>
    </source>
</evidence>
<dbReference type="RefSeq" id="WP_003151747.1">
    <property type="nucleotide sequence ID" value="NZ_AP028932.1"/>
</dbReference>
<evidence type="ECO:0000256" key="3">
    <source>
        <dbReference type="ARBA" id="ARBA00022448"/>
    </source>
</evidence>
<feature type="domain" description="ABC transmembrane type-2" evidence="8">
    <location>
        <begin position="151"/>
        <end position="374"/>
    </location>
</feature>
<evidence type="ECO:0000256" key="7">
    <source>
        <dbReference type="ARBA" id="ARBA00023136"/>
    </source>
</evidence>
<evidence type="ECO:0000259" key="8">
    <source>
        <dbReference type="PROSITE" id="PS51012"/>
    </source>
</evidence>
<evidence type="ECO:0000256" key="5">
    <source>
        <dbReference type="ARBA" id="ARBA00022692"/>
    </source>
</evidence>
<comment type="similarity">
    <text evidence="2">Belongs to the ABC-2 integral membrane protein family.</text>
</comment>
<evidence type="ECO:0000256" key="4">
    <source>
        <dbReference type="ARBA" id="ARBA00022475"/>
    </source>
</evidence>
<dbReference type="Gene3D" id="3.40.1710.10">
    <property type="entry name" value="abc type-2 transporter like domain"/>
    <property type="match status" value="1"/>
</dbReference>
<protein>
    <submittedName>
        <fullName evidence="9">ABC transporter permease subunit</fullName>
    </submittedName>
</protein>
<proteinExistence type="inferred from homology"/>
<evidence type="ECO:0000313" key="9">
    <source>
        <dbReference type="EMBL" id="MSE01057.1"/>
    </source>
</evidence>
<dbReference type="InterPro" id="IPR047817">
    <property type="entry name" value="ABC2_TM_bact-type"/>
</dbReference>
<dbReference type="PROSITE" id="PS51012">
    <property type="entry name" value="ABC_TM2"/>
    <property type="match status" value="1"/>
</dbReference>
<dbReference type="PANTHER" id="PTHR30294">
    <property type="entry name" value="MEMBRANE COMPONENT OF ABC TRANSPORTER YHHJ-RELATED"/>
    <property type="match status" value="1"/>
</dbReference>
<dbReference type="PANTHER" id="PTHR30294:SF45">
    <property type="entry name" value="LINEARMYCIN RESISTANCE PERMEASE PROTEIN LNRN"/>
    <property type="match status" value="1"/>
</dbReference>
<keyword evidence="6" id="KW-1133">Transmembrane helix</keyword>
<comment type="caution">
    <text evidence="9">The sequence shown here is derived from an EMBL/GenBank/DDBJ whole genome shotgun (WGS) entry which is preliminary data.</text>
</comment>
<evidence type="ECO:0000256" key="6">
    <source>
        <dbReference type="ARBA" id="ARBA00022989"/>
    </source>
</evidence>
<keyword evidence="3" id="KW-0813">Transport</keyword>
<dbReference type="InterPro" id="IPR013525">
    <property type="entry name" value="ABC2_TM"/>
</dbReference>
<dbReference type="Pfam" id="PF12698">
    <property type="entry name" value="ABC2_membrane_3"/>
    <property type="match status" value="1"/>
</dbReference>
<dbReference type="AlphaFoldDB" id="A0A6A8LEQ7"/>
<dbReference type="GO" id="GO:0005886">
    <property type="term" value="C:plasma membrane"/>
    <property type="evidence" value="ECO:0007669"/>
    <property type="project" value="UniProtKB-SubCell"/>
</dbReference>